<protein>
    <submittedName>
        <fullName evidence="8">Ricin B-type lectin domain-containing protein</fullName>
    </submittedName>
</protein>
<comment type="cofactor">
    <cofactor evidence="1 6">
        <name>Ca(2+)</name>
        <dbReference type="ChEBI" id="CHEBI:29108"/>
    </cofactor>
</comment>
<dbReference type="AlphaFoldDB" id="A0A0K0D417"/>
<dbReference type="PANTHER" id="PTHR13023">
    <property type="entry name" value="APYRASE"/>
    <property type="match status" value="1"/>
</dbReference>
<keyword evidence="4 6" id="KW-0106">Calcium</keyword>
<dbReference type="InterPro" id="IPR009283">
    <property type="entry name" value="Apyrase"/>
</dbReference>
<dbReference type="GO" id="GO:0045134">
    <property type="term" value="F:UDP phosphatase activity"/>
    <property type="evidence" value="ECO:0007669"/>
    <property type="project" value="TreeGrafter"/>
</dbReference>
<evidence type="ECO:0000256" key="4">
    <source>
        <dbReference type="ARBA" id="ARBA00022837"/>
    </source>
</evidence>
<evidence type="ECO:0000256" key="5">
    <source>
        <dbReference type="ARBA" id="ARBA00025738"/>
    </source>
</evidence>
<feature type="binding site" evidence="6">
    <location>
        <position position="139"/>
    </location>
    <ligand>
        <name>Ca(2+)</name>
        <dbReference type="ChEBI" id="CHEBI:29108"/>
    </ligand>
</feature>
<dbReference type="Pfam" id="PF06079">
    <property type="entry name" value="Apyrase"/>
    <property type="match status" value="1"/>
</dbReference>
<name>A0A0K0D417_ANGCA</name>
<dbReference type="GO" id="GO:0005509">
    <property type="term" value="F:calcium ion binding"/>
    <property type="evidence" value="ECO:0007669"/>
    <property type="project" value="InterPro"/>
</dbReference>
<sequence>MAVIANPAFGTHVKIDSTYQDINVILFTEAGLLGLINNIFKPSGNSSEEENSSNDKEWLDPKQDTDTEIIHKAVTVNKLENGTEVYDLLAVTDMDKDARSGTDWTWRAVTRKGKLAISEDKKNFCSRQLNAKGRGMELSDLSEFNGRLISPDDKTGMLYEIRDNKMRINAKYPVFKYSPTICVPS</sequence>
<evidence type="ECO:0000256" key="2">
    <source>
        <dbReference type="ARBA" id="ARBA00022723"/>
    </source>
</evidence>
<reference evidence="8" key="2">
    <citation type="submission" date="2017-02" db="UniProtKB">
        <authorList>
            <consortium name="WormBaseParasite"/>
        </authorList>
    </citation>
    <scope>IDENTIFICATION</scope>
</reference>
<evidence type="ECO:0000256" key="6">
    <source>
        <dbReference type="PIRSR" id="PIRSR609283-1"/>
    </source>
</evidence>
<dbReference type="STRING" id="6313.A0A0K0D417"/>
<keyword evidence="3" id="KW-0378">Hydrolase</keyword>
<evidence type="ECO:0000313" key="8">
    <source>
        <dbReference type="WBParaSite" id="ACAC_0000481201-mRNA-1"/>
    </source>
</evidence>
<reference evidence="7" key="1">
    <citation type="submission" date="2012-09" db="EMBL/GenBank/DDBJ databases">
        <authorList>
            <person name="Martin A.A."/>
        </authorList>
    </citation>
    <scope>NUCLEOTIDE SEQUENCE</scope>
</reference>
<keyword evidence="7" id="KW-1185">Reference proteome</keyword>
<accession>A0A0K0D417</accession>
<dbReference type="PANTHER" id="PTHR13023:SF3">
    <property type="entry name" value="SOLUBLE CALCIUM-ACTIVATED NUCLEOTIDASE 1"/>
    <property type="match status" value="1"/>
</dbReference>
<proteinExistence type="inferred from homology"/>
<comment type="similarity">
    <text evidence="5">Belongs to the apyrase family.</text>
</comment>
<dbReference type="GO" id="GO:0004382">
    <property type="term" value="F:GDP phosphatase activity"/>
    <property type="evidence" value="ECO:0007669"/>
    <property type="project" value="TreeGrafter"/>
</dbReference>
<dbReference type="WBParaSite" id="ACAC_0000481201-mRNA-1">
    <property type="protein sequence ID" value="ACAC_0000481201-mRNA-1"/>
    <property type="gene ID" value="ACAC_0000481201"/>
</dbReference>
<dbReference type="Proteomes" id="UP000035642">
    <property type="component" value="Unassembled WGS sequence"/>
</dbReference>
<dbReference type="SUPFAM" id="SSF101887">
    <property type="entry name" value="Apyrase"/>
    <property type="match status" value="1"/>
</dbReference>
<keyword evidence="2 6" id="KW-0479">Metal-binding</keyword>
<evidence type="ECO:0000313" key="7">
    <source>
        <dbReference type="Proteomes" id="UP000035642"/>
    </source>
</evidence>
<evidence type="ECO:0000256" key="1">
    <source>
        <dbReference type="ARBA" id="ARBA00001913"/>
    </source>
</evidence>
<dbReference type="GO" id="GO:0030166">
    <property type="term" value="P:proteoglycan biosynthetic process"/>
    <property type="evidence" value="ECO:0007669"/>
    <property type="project" value="TreeGrafter"/>
</dbReference>
<dbReference type="InterPro" id="IPR036258">
    <property type="entry name" value="Apyrase_sf"/>
</dbReference>
<organism evidence="7 8">
    <name type="scientific">Angiostrongylus cantonensis</name>
    <name type="common">Rat lungworm</name>
    <dbReference type="NCBI Taxonomy" id="6313"/>
    <lineage>
        <taxon>Eukaryota</taxon>
        <taxon>Metazoa</taxon>
        <taxon>Ecdysozoa</taxon>
        <taxon>Nematoda</taxon>
        <taxon>Chromadorea</taxon>
        <taxon>Rhabditida</taxon>
        <taxon>Rhabditina</taxon>
        <taxon>Rhabditomorpha</taxon>
        <taxon>Strongyloidea</taxon>
        <taxon>Metastrongylidae</taxon>
        <taxon>Angiostrongylus</taxon>
    </lineage>
</organism>
<feature type="binding site" evidence="6">
    <location>
        <position position="140"/>
    </location>
    <ligand>
        <name>Ca(2+)</name>
        <dbReference type="ChEBI" id="CHEBI:29108"/>
    </ligand>
</feature>
<evidence type="ECO:0000256" key="3">
    <source>
        <dbReference type="ARBA" id="ARBA00022801"/>
    </source>
</evidence>
<dbReference type="Gene3D" id="2.120.10.100">
    <property type="entry name" value="Apyrase"/>
    <property type="match status" value="1"/>
</dbReference>